<name>A0A316I3T0_9PSEU</name>
<proteinExistence type="predicted"/>
<comment type="caution">
    <text evidence="2">The sequence shown here is derived from an EMBL/GenBank/DDBJ whole genome shotgun (WGS) entry which is preliminary data.</text>
</comment>
<feature type="region of interest" description="Disordered" evidence="1">
    <location>
        <begin position="299"/>
        <end position="358"/>
    </location>
</feature>
<organism evidence="2 3">
    <name type="scientific">Lentzea atacamensis</name>
    <dbReference type="NCBI Taxonomy" id="531938"/>
    <lineage>
        <taxon>Bacteria</taxon>
        <taxon>Bacillati</taxon>
        <taxon>Actinomycetota</taxon>
        <taxon>Actinomycetes</taxon>
        <taxon>Pseudonocardiales</taxon>
        <taxon>Pseudonocardiaceae</taxon>
        <taxon>Lentzea</taxon>
    </lineage>
</organism>
<dbReference type="AlphaFoldDB" id="A0A316I3T0"/>
<dbReference type="SUPFAM" id="SSF56112">
    <property type="entry name" value="Protein kinase-like (PK-like)"/>
    <property type="match status" value="2"/>
</dbReference>
<evidence type="ECO:0000313" key="2">
    <source>
        <dbReference type="EMBL" id="PWK87040.1"/>
    </source>
</evidence>
<feature type="compositionally biased region" description="Basic and acidic residues" evidence="1">
    <location>
        <begin position="316"/>
        <end position="329"/>
    </location>
</feature>
<evidence type="ECO:0008006" key="4">
    <source>
        <dbReference type="Google" id="ProtNLM"/>
    </source>
</evidence>
<reference evidence="2 3" key="1">
    <citation type="submission" date="2018-05" db="EMBL/GenBank/DDBJ databases">
        <title>Genomic Encyclopedia of Type Strains, Phase IV (KMG-IV): sequencing the most valuable type-strain genomes for metagenomic binning, comparative biology and taxonomic classification.</title>
        <authorList>
            <person name="Goeker M."/>
        </authorList>
    </citation>
    <scope>NUCLEOTIDE SEQUENCE [LARGE SCALE GENOMIC DNA]</scope>
    <source>
        <strain evidence="2 3">DSM 45480</strain>
    </source>
</reference>
<dbReference type="Gene3D" id="1.10.510.10">
    <property type="entry name" value="Transferase(Phosphotransferase) domain 1"/>
    <property type="match status" value="1"/>
</dbReference>
<sequence length="430" mass="46827">MADMDMSHGARLAAHTAVSTALSLFSDRELRDLVDHAEPLGSGIGGPTALLDIGGTPVFVKRIPLTDLDLRPENTRSTANLFELPAFCHFGVGIIGGPGFGAWRELAVHTMTTNWVLGQEYEGFPLTYHWRVLPHTGQSLPEELADVEKAVAYWEGAPEVRQRIEALRDSTASIALFLEYLPQNLHDWLGAQVEAGDEATESACAMVEAQLQAGISFLNARGVLHFDGHFQNILTDGERLYFADYGLAISSRFDLSEDEARFFAEHRAYDRHYTATHLVMWLIAALYGHKGGRLHRVRPRLCPRGAPAGGSAAGRGDPHPPQPDRRSDDGLLPPVPAGEQADPVSGKPPGQLDPVSTVPWVTPCAASRANVSVERGPAHPERDHRPAHPFRRTIDLARSLTHHAVQVQPGPLLSSLLMRSGPGCDQNSSH</sequence>
<evidence type="ECO:0000313" key="3">
    <source>
        <dbReference type="Proteomes" id="UP000246005"/>
    </source>
</evidence>
<dbReference type="Proteomes" id="UP000246005">
    <property type="component" value="Unassembled WGS sequence"/>
</dbReference>
<evidence type="ECO:0000256" key="1">
    <source>
        <dbReference type="SAM" id="MobiDB-lite"/>
    </source>
</evidence>
<protein>
    <recommendedName>
        <fullName evidence="4">Protein kinase domain-containing protein</fullName>
    </recommendedName>
</protein>
<accession>A0A316I3T0</accession>
<gene>
    <name evidence="2" type="ORF">C8D88_104201</name>
</gene>
<dbReference type="EMBL" id="QGHB01000004">
    <property type="protein sequence ID" value="PWK87040.1"/>
    <property type="molecule type" value="Genomic_DNA"/>
</dbReference>
<dbReference type="InterPro" id="IPR011009">
    <property type="entry name" value="Kinase-like_dom_sf"/>
</dbReference>
<dbReference type="RefSeq" id="WP_233439514.1">
    <property type="nucleotide sequence ID" value="NZ_QGHB01000004.1"/>
</dbReference>